<dbReference type="PROSITE" id="PS50095">
    <property type="entry name" value="PLAT"/>
    <property type="match status" value="1"/>
</dbReference>
<keyword evidence="4 6" id="KW-0472">Membrane</keyword>
<dbReference type="PANTHER" id="PTHR42829:SF2">
    <property type="entry name" value="NADH-UBIQUINONE OXIDOREDUCTASE CHAIN 5"/>
    <property type="match status" value="1"/>
</dbReference>
<dbReference type="RefSeq" id="WP_216938627.1">
    <property type="nucleotide sequence ID" value="NZ_CP077062.1"/>
</dbReference>
<feature type="transmembrane region" description="Helical" evidence="6">
    <location>
        <begin position="136"/>
        <end position="156"/>
    </location>
</feature>
<dbReference type="EC" id="1.6.5.-" evidence="8"/>
<dbReference type="InterPro" id="IPR001024">
    <property type="entry name" value="PLAT/LH2_dom"/>
</dbReference>
<keyword evidence="3 6" id="KW-1133">Transmembrane helix</keyword>
<proteinExistence type="predicted"/>
<dbReference type="Pfam" id="PF00662">
    <property type="entry name" value="Proton_antipo_N"/>
    <property type="match status" value="1"/>
</dbReference>
<feature type="domain" description="PLAT" evidence="7">
    <location>
        <begin position="114"/>
        <end position="250"/>
    </location>
</feature>
<feature type="transmembrane region" description="Helical" evidence="6">
    <location>
        <begin position="371"/>
        <end position="393"/>
    </location>
</feature>
<evidence type="ECO:0000256" key="2">
    <source>
        <dbReference type="ARBA" id="ARBA00022692"/>
    </source>
</evidence>
<feature type="transmembrane region" description="Helical" evidence="6">
    <location>
        <begin position="111"/>
        <end position="129"/>
    </location>
</feature>
<dbReference type="NCBIfam" id="TIGR01974">
    <property type="entry name" value="NDH_I_L"/>
    <property type="match status" value="1"/>
</dbReference>
<evidence type="ECO:0000313" key="9">
    <source>
        <dbReference type="Proteomes" id="UP000683575"/>
    </source>
</evidence>
<name>A0A975XZ70_9ACTN</name>
<feature type="transmembrane region" description="Helical" evidence="6">
    <location>
        <begin position="75"/>
        <end position="99"/>
    </location>
</feature>
<dbReference type="KEGG" id="nps:KRR39_16665"/>
<feature type="transmembrane region" description="Helical" evidence="6">
    <location>
        <begin position="340"/>
        <end position="359"/>
    </location>
</feature>
<accession>A0A975XZ70</accession>
<feature type="transmembrane region" description="Helical" evidence="6">
    <location>
        <begin position="270"/>
        <end position="293"/>
    </location>
</feature>
<feature type="transmembrane region" description="Helical" evidence="6">
    <location>
        <begin position="33"/>
        <end position="54"/>
    </location>
</feature>
<dbReference type="AlphaFoldDB" id="A0A975XZ70"/>
<sequence>MTSLLLLVVLVPFLTSLLTLVAGHRSAGVTKGIAVGGSGLGLLLAGLLAVAHLGDAQPLAHVFAASRTVGPPVELASYVDPLSGAMLLLATTVAFLVQVYSLGYLADDPRYPSYAALVSLFTGAMVTVVTADDLWVLLVGWELMGACSYFLIAHHWELAEARAGAVKAFLITRTADLGLLFAILVLGERFGSYRISTVMAAITDGALTRDELWLPAVLLVVAVAGKSAQFPFHTWLPDAMPGPTPISALIHAATMVAAGVYLVARAYPLFLSAPVALTLLALVAAVTMLIAALYASVADDLKRVLAWSTVSQLAYMFGALSAGAWSAAVLHLLAHGAFKALLFLAAGSVVHAVGGATSMGSMGGLRDKLPVTFVTMTLGLGALAGVVPLVGFFTKDAIVHGAYEQAAHGNLVWPWVAWLLLASMVVTAALTVAYSLRVWLLVFLGAGPDASSVHDAPATMRVPLLVLAVPTALGGLVVAVPAVLGPDRAGDGLFHWSTALLMTLVALASAAVVLVLYRRRGREMWRPVVVPHPPVDRLWEVAIVRPVRRGALLARAGDRDVIDAYADGAAASTRGLGWLLRRAQNGSVQGYLMVVVVGAAAVAVAAGLLA</sequence>
<dbReference type="InterPro" id="IPR001516">
    <property type="entry name" value="Proton_antipo_N"/>
</dbReference>
<dbReference type="GO" id="GO:0016020">
    <property type="term" value="C:membrane"/>
    <property type="evidence" value="ECO:0007669"/>
    <property type="project" value="UniProtKB-SubCell"/>
</dbReference>
<keyword evidence="9" id="KW-1185">Reference proteome</keyword>
<comment type="subcellular location">
    <subcellularLocation>
        <location evidence="1">Endomembrane system</location>
        <topology evidence="1">Multi-pass membrane protein</topology>
    </subcellularLocation>
    <subcellularLocation>
        <location evidence="5">Membrane</location>
        <topology evidence="5">Multi-pass membrane protein</topology>
    </subcellularLocation>
</comment>
<reference evidence="8" key="1">
    <citation type="submission" date="2021-06" db="EMBL/GenBank/DDBJ databases">
        <title>Complete genome sequence of Nocardioides sp. G188.</title>
        <authorList>
            <person name="Im W.-T."/>
        </authorList>
    </citation>
    <scope>NUCLEOTIDE SEQUENCE</scope>
    <source>
        <strain evidence="8">G188</strain>
    </source>
</reference>
<dbReference type="GO" id="GO:0015990">
    <property type="term" value="P:electron transport coupled proton transport"/>
    <property type="evidence" value="ECO:0007669"/>
    <property type="project" value="TreeGrafter"/>
</dbReference>
<evidence type="ECO:0000313" key="8">
    <source>
        <dbReference type="EMBL" id="QWZ07116.1"/>
    </source>
</evidence>
<dbReference type="GO" id="GO:0042773">
    <property type="term" value="P:ATP synthesis coupled electron transport"/>
    <property type="evidence" value="ECO:0007669"/>
    <property type="project" value="InterPro"/>
</dbReference>
<feature type="transmembrane region" description="Helical" evidence="6">
    <location>
        <begin position="413"/>
        <end position="444"/>
    </location>
</feature>
<protein>
    <submittedName>
        <fullName evidence="8">NADH-quinone oxidoreductase subunit L</fullName>
        <ecNumber evidence="8">1.6.5.-</ecNumber>
    </submittedName>
</protein>
<dbReference type="GO" id="GO:0003954">
    <property type="term" value="F:NADH dehydrogenase activity"/>
    <property type="evidence" value="ECO:0007669"/>
    <property type="project" value="TreeGrafter"/>
</dbReference>
<dbReference type="Proteomes" id="UP000683575">
    <property type="component" value="Chromosome"/>
</dbReference>
<dbReference type="GO" id="GO:0012505">
    <property type="term" value="C:endomembrane system"/>
    <property type="evidence" value="ECO:0007669"/>
    <property type="project" value="UniProtKB-SubCell"/>
</dbReference>
<evidence type="ECO:0000256" key="1">
    <source>
        <dbReference type="ARBA" id="ARBA00004127"/>
    </source>
</evidence>
<dbReference type="InterPro" id="IPR018393">
    <property type="entry name" value="NADHpl_OxRdtase_5_subgr"/>
</dbReference>
<keyword evidence="2 5" id="KW-0812">Transmembrane</keyword>
<dbReference type="InterPro" id="IPR001750">
    <property type="entry name" value="ND/Mrp_TM"/>
</dbReference>
<feature type="transmembrane region" description="Helical" evidence="6">
    <location>
        <begin position="168"/>
        <end position="187"/>
    </location>
</feature>
<organism evidence="8 9">
    <name type="scientific">Nocardioides panacis</name>
    <dbReference type="NCBI Taxonomy" id="2849501"/>
    <lineage>
        <taxon>Bacteria</taxon>
        <taxon>Bacillati</taxon>
        <taxon>Actinomycetota</taxon>
        <taxon>Actinomycetes</taxon>
        <taxon>Propionibacteriales</taxon>
        <taxon>Nocardioidaceae</taxon>
        <taxon>Nocardioides</taxon>
    </lineage>
</organism>
<dbReference type="GO" id="GO:0008137">
    <property type="term" value="F:NADH dehydrogenase (ubiquinone) activity"/>
    <property type="evidence" value="ECO:0007669"/>
    <property type="project" value="InterPro"/>
</dbReference>
<evidence type="ECO:0000256" key="4">
    <source>
        <dbReference type="ARBA" id="ARBA00023136"/>
    </source>
</evidence>
<dbReference type="EMBL" id="CP077062">
    <property type="protein sequence ID" value="QWZ07116.1"/>
    <property type="molecule type" value="Genomic_DNA"/>
</dbReference>
<dbReference type="InterPro" id="IPR003945">
    <property type="entry name" value="NU5C-like"/>
</dbReference>
<keyword evidence="8" id="KW-0560">Oxidoreductase</keyword>
<feature type="transmembrane region" description="Helical" evidence="6">
    <location>
        <begin position="246"/>
        <end position="264"/>
    </location>
</feature>
<feature type="transmembrane region" description="Helical" evidence="6">
    <location>
        <begin position="313"/>
        <end position="334"/>
    </location>
</feature>
<dbReference type="Pfam" id="PF00361">
    <property type="entry name" value="Proton_antipo_M"/>
    <property type="match status" value="1"/>
</dbReference>
<feature type="transmembrane region" description="Helical" evidence="6">
    <location>
        <begin position="496"/>
        <end position="517"/>
    </location>
</feature>
<evidence type="ECO:0000256" key="3">
    <source>
        <dbReference type="ARBA" id="ARBA00022989"/>
    </source>
</evidence>
<gene>
    <name evidence="8" type="ORF">KRR39_16665</name>
</gene>
<evidence type="ECO:0000259" key="7">
    <source>
        <dbReference type="PROSITE" id="PS50095"/>
    </source>
</evidence>
<dbReference type="PANTHER" id="PTHR42829">
    <property type="entry name" value="NADH-UBIQUINONE OXIDOREDUCTASE CHAIN 5"/>
    <property type="match status" value="1"/>
</dbReference>
<feature type="transmembrane region" description="Helical" evidence="6">
    <location>
        <begin position="590"/>
        <end position="609"/>
    </location>
</feature>
<evidence type="ECO:0000256" key="6">
    <source>
        <dbReference type="SAM" id="Phobius"/>
    </source>
</evidence>
<feature type="transmembrane region" description="Helical" evidence="6">
    <location>
        <begin position="464"/>
        <end position="484"/>
    </location>
</feature>
<evidence type="ECO:0000256" key="5">
    <source>
        <dbReference type="RuleBase" id="RU000320"/>
    </source>
</evidence>